<name>A0A6N8F691_PAEMA</name>
<sequence>MILQLQGKLDDARMALIMSMADLYFNTDPEQDKRLLEELKEQYPEEGESIMKLMPAWSRLGYEEGLKEGMEEGIEKGIEQGIAVGMEKAALNMLREGMDMSLVVKVTGLSEEQVVKLEKTSHLK</sequence>
<evidence type="ECO:0000313" key="2">
    <source>
        <dbReference type="Proteomes" id="UP000442469"/>
    </source>
</evidence>
<organism evidence="1 2">
    <name type="scientific">Paenibacillus macerans</name>
    <name type="common">Bacillus macerans</name>
    <dbReference type="NCBI Taxonomy" id="44252"/>
    <lineage>
        <taxon>Bacteria</taxon>
        <taxon>Bacillati</taxon>
        <taxon>Bacillota</taxon>
        <taxon>Bacilli</taxon>
        <taxon>Bacillales</taxon>
        <taxon>Paenibacillaceae</taxon>
        <taxon>Paenibacillus</taxon>
    </lineage>
</organism>
<dbReference type="Proteomes" id="UP000442469">
    <property type="component" value="Unassembled WGS sequence"/>
</dbReference>
<gene>
    <name evidence="1" type="ORF">GNQ08_27860</name>
</gene>
<protein>
    <recommendedName>
        <fullName evidence="3">Transposase</fullName>
    </recommendedName>
</protein>
<proteinExistence type="predicted"/>
<reference evidence="1 2" key="1">
    <citation type="submission" date="2019-11" db="EMBL/GenBank/DDBJ databases">
        <title>Draft genome sequences of five Paenibacillus species of dairy origin.</title>
        <authorList>
            <person name="Olajide A.M."/>
            <person name="Chen S."/>
            <person name="Lapointe G."/>
        </authorList>
    </citation>
    <scope>NUCLEOTIDE SEQUENCE [LARGE SCALE GENOMIC DNA]</scope>
    <source>
        <strain evidence="1 2">3CT49</strain>
    </source>
</reference>
<accession>A0A6N8F691</accession>
<evidence type="ECO:0000313" key="1">
    <source>
        <dbReference type="EMBL" id="MUG26181.1"/>
    </source>
</evidence>
<dbReference type="AlphaFoldDB" id="A0A6N8F691"/>
<comment type="caution">
    <text evidence="1">The sequence shown here is derived from an EMBL/GenBank/DDBJ whole genome shotgun (WGS) entry which is preliminary data.</text>
</comment>
<evidence type="ECO:0008006" key="3">
    <source>
        <dbReference type="Google" id="ProtNLM"/>
    </source>
</evidence>
<dbReference type="EMBL" id="WNZZ01000037">
    <property type="protein sequence ID" value="MUG26181.1"/>
    <property type="molecule type" value="Genomic_DNA"/>
</dbReference>
<dbReference type="RefSeq" id="WP_155621366.1">
    <property type="nucleotide sequence ID" value="NZ_CP086393.1"/>
</dbReference>